<dbReference type="Proteomes" id="UP000241462">
    <property type="component" value="Unassembled WGS sequence"/>
</dbReference>
<accession>A0A2T3A4R1</accession>
<dbReference type="OrthoDB" id="9978204at2759"/>
<proteinExistence type="predicted"/>
<dbReference type="AlphaFoldDB" id="A0A2T3A4R1"/>
<reference evidence="1 2" key="1">
    <citation type="journal article" date="2018" name="Mycol. Prog.">
        <title>Coniella lustricola, a new species from submerged detritus.</title>
        <authorList>
            <person name="Raudabaugh D.B."/>
            <person name="Iturriaga T."/>
            <person name="Carver A."/>
            <person name="Mondo S."/>
            <person name="Pangilinan J."/>
            <person name="Lipzen A."/>
            <person name="He G."/>
            <person name="Amirebrahimi M."/>
            <person name="Grigoriev I.V."/>
            <person name="Miller A.N."/>
        </authorList>
    </citation>
    <scope>NUCLEOTIDE SEQUENCE [LARGE SCALE GENOMIC DNA]</scope>
    <source>
        <strain evidence="1 2">B22-T-1</strain>
    </source>
</reference>
<keyword evidence="2" id="KW-1185">Reference proteome</keyword>
<dbReference type="Pfam" id="PF15892">
    <property type="entry name" value="BNR_4"/>
    <property type="match status" value="1"/>
</dbReference>
<gene>
    <name evidence="1" type="ORF">BD289DRAFT_461569</name>
</gene>
<dbReference type="InParanoid" id="A0A2T3A4R1"/>
<protein>
    <recommendedName>
        <fullName evidence="3">Dockerin type 1</fullName>
    </recommendedName>
</protein>
<evidence type="ECO:0008006" key="3">
    <source>
        <dbReference type="Google" id="ProtNLM"/>
    </source>
</evidence>
<organism evidence="1 2">
    <name type="scientific">Coniella lustricola</name>
    <dbReference type="NCBI Taxonomy" id="2025994"/>
    <lineage>
        <taxon>Eukaryota</taxon>
        <taxon>Fungi</taxon>
        <taxon>Dikarya</taxon>
        <taxon>Ascomycota</taxon>
        <taxon>Pezizomycotina</taxon>
        <taxon>Sordariomycetes</taxon>
        <taxon>Sordariomycetidae</taxon>
        <taxon>Diaporthales</taxon>
        <taxon>Schizoparmaceae</taxon>
        <taxon>Coniella</taxon>
    </lineage>
</organism>
<evidence type="ECO:0000313" key="1">
    <source>
        <dbReference type="EMBL" id="PSR82784.1"/>
    </source>
</evidence>
<name>A0A2T3A4R1_9PEZI</name>
<evidence type="ECO:0000313" key="2">
    <source>
        <dbReference type="Proteomes" id="UP000241462"/>
    </source>
</evidence>
<dbReference type="EMBL" id="KZ678470">
    <property type="protein sequence ID" value="PSR82784.1"/>
    <property type="molecule type" value="Genomic_DNA"/>
</dbReference>
<sequence>MLQEPTATVLGPDPTHRKHAINGYAFQQDAVTTFNGWQYAVHYSSGRSGDEEPLFVHLSRRKLPEGPIETIVFEDYPQTTDDGHNTVQLGICHDDGTIHLSYDHHCDVLRYRYSVRGLAQDPTAHQWNPSLFTSTLEYLPGIASSHNHFGYVTYPRLGSLGPGVLFMSLRDGKAGLGSDHLYLYRAATGFWEFVGTPLTGVQSNPYVHGWDFDQRRNILHVTWVYRGFVWYDGWDDLADTKHKQQAGPNGAENNHNLCYAYSEDLGYTWRNGKGDVIADLRRGQTIDNSTNGIVAFEIPKKSGLMNQEAQAVDRSGGVHVLNRQMLDEKHMWVHYHRSAKGNWTSRAVRPIDGPRRGRLAITKDDRLLFILPETATPTMRILQATKLDDYASYEEIWLGEGLTGEPLIDGPRLESDNVLSIFTKKAADDSDDMRNVVLLDFELSTNN</sequence>